<comment type="cofactor">
    <cofactor evidence="1">
        <name>heme</name>
        <dbReference type="ChEBI" id="CHEBI:30413"/>
    </cofactor>
</comment>
<evidence type="ECO:0000256" key="7">
    <source>
        <dbReference type="ARBA" id="ARBA00023004"/>
    </source>
</evidence>
<comment type="similarity">
    <text evidence="3">Belongs to the cytochrome P450 family.</text>
</comment>
<dbReference type="Pfam" id="PF00067">
    <property type="entry name" value="p450"/>
    <property type="match status" value="1"/>
</dbReference>
<dbReference type="InterPro" id="IPR002401">
    <property type="entry name" value="Cyt_P450_E_grp-I"/>
</dbReference>
<protein>
    <submittedName>
        <fullName evidence="10">Uncharacterized protein</fullName>
    </submittedName>
</protein>
<dbReference type="GO" id="GO:0020037">
    <property type="term" value="F:heme binding"/>
    <property type="evidence" value="ECO:0007669"/>
    <property type="project" value="InterPro"/>
</dbReference>
<dbReference type="InterPro" id="IPR001128">
    <property type="entry name" value="Cyt_P450"/>
</dbReference>
<dbReference type="PANTHER" id="PTHR46300:SF7">
    <property type="entry name" value="P450, PUTATIVE (EUROFUNG)-RELATED"/>
    <property type="match status" value="1"/>
</dbReference>
<proteinExistence type="inferred from homology"/>
<keyword evidence="11" id="KW-1185">Reference proteome</keyword>
<evidence type="ECO:0000256" key="5">
    <source>
        <dbReference type="ARBA" id="ARBA00022723"/>
    </source>
</evidence>
<feature type="region of interest" description="Disordered" evidence="9">
    <location>
        <begin position="680"/>
        <end position="895"/>
    </location>
</feature>
<gene>
    <name evidence="10" type="ORF">D9619_004648</name>
</gene>
<dbReference type="SUPFAM" id="SSF48264">
    <property type="entry name" value="Cytochrome P450"/>
    <property type="match status" value="1"/>
</dbReference>
<keyword evidence="8" id="KW-0503">Monooxygenase</keyword>
<feature type="compositionally biased region" description="Low complexity" evidence="9">
    <location>
        <begin position="716"/>
        <end position="725"/>
    </location>
</feature>
<feature type="region of interest" description="Disordered" evidence="9">
    <location>
        <begin position="1177"/>
        <end position="1249"/>
    </location>
</feature>
<dbReference type="InterPro" id="IPR036396">
    <property type="entry name" value="Cyt_P450_sf"/>
</dbReference>
<accession>A0A8H5F7W9</accession>
<evidence type="ECO:0000313" key="11">
    <source>
        <dbReference type="Proteomes" id="UP000567179"/>
    </source>
</evidence>
<keyword evidence="6" id="KW-0560">Oxidoreductase</keyword>
<sequence length="1272" mass="139357">MLHIPTQATMGRTVSIIDGTLQSPIQLGMILCALALLTYKTSDFFSGRRRNPSRLPFPPGPKGYPLIGNVLDMPTANQWRTYAQWAKVYGDVFSFEALGQRIVVLNSLEAAQDLFEKRSSNYSDRSRMPMLLELMDFGYIFSLLPYGQWWRRHRRSFNEHFHASTVWKYQPVQARETRAFLNKLLQSPDRFVSHIRETLATGIMSIGYGIKVKGFDDPYIANVEESIKGFNMAGIPGSFLVDLIPALKYVPNWFPGAGFKKKAAHWAQVNHNVAEIPFNHVAQQMKEGIAGPSLAATLISALPEGDEKLLAEETKLAQNIAAVAYLAGADTTISALQTFFLAMAMYPEVQRKAQAELDAVIGAERLPEFIDRPSLPYVNALVKETMRWQVVVPLAIPHMATDDDVYQGYFIPKGTVVFGNAWAILHDERVFEDPEEYRPERYLKDGQLDLSTMTLDAMSSIEAQATPIQWPTVALVIEASLSVAQEWKTYLQSLGLILRRLIYAAHSTDKVNIAVIAYGSSYTLPSPILCKRYFDAVQVVFPQLARGLTGFGIGSLSAGGSQGMAALDGLVAALELFDHLQLTAKSAQVPKSFSHHLIHITSTGPDASHRPSWNDRAARDNLSWETLPDAFKESRVHYTVFSTRALSQRYQDLYETLNKEKQVPQWLTVKSPGTVLLALFPEEPPMPPSDPQKIRAQPTVKEPPKPPQNHTALAASQPDVPSEVSPSPPTMVQEPVRASRSRLQAPLPGQRPLNTPPQRPIRAIRKQARTLKGSNPGLPPQMNTPEDSAKPEESGRLEVETPTVRSPPQHLPAYPRQSNVNQSGPFCAEGSAQPSGQTMVGHPLNPLAPPPFSLSAASSLPAAQSHASPASTSARSIGDSPGHPQLPNINPTLGPAQMNQFQKLMKERYERSWPPIAGGGMPIPMPNVGLGAPHRPVVPGMPNQHMPSNASAQMPAAQQSDKPRASTNKPIQVWEGTLNFKGTANGATQELCVYVTASTAVPSLARPETWPEDMHLAPTPESDVSLSEIREWIMTSCAAWVTFGARQYSAPEHSEYAFNSLVQILTTKKMFATAAWTTPSGGQTSNMFIFPVNGTHLVGACFPMTGIPDLPGKIQYPYPPENPAMARINQRLHYTLSSLSNEQKQLLEKMAPNQRGPALQALAKKNELERTRTIQHLQQAQRQLQQMAGSSPSPFGPGNNPSSANSHSDMPPSAVGMSADMSRMGNFSGMMQPPGGVSERPTSDDMPANISFMNMYQSFASQGEGGSRSGGA</sequence>
<evidence type="ECO:0000256" key="9">
    <source>
        <dbReference type="SAM" id="MobiDB-lite"/>
    </source>
</evidence>
<keyword evidence="7" id="KW-0408">Iron</keyword>
<dbReference type="GO" id="GO:0004497">
    <property type="term" value="F:monooxygenase activity"/>
    <property type="evidence" value="ECO:0007669"/>
    <property type="project" value="UniProtKB-KW"/>
</dbReference>
<dbReference type="Gene3D" id="1.10.630.10">
    <property type="entry name" value="Cytochrome P450"/>
    <property type="match status" value="1"/>
</dbReference>
<evidence type="ECO:0000256" key="8">
    <source>
        <dbReference type="ARBA" id="ARBA00023033"/>
    </source>
</evidence>
<feature type="compositionally biased region" description="Low complexity" evidence="9">
    <location>
        <begin position="1177"/>
        <end position="1208"/>
    </location>
</feature>
<comment type="pathway">
    <text evidence="2">Secondary metabolite biosynthesis.</text>
</comment>
<dbReference type="OrthoDB" id="2789670at2759"/>
<dbReference type="CDD" id="cd11065">
    <property type="entry name" value="CYP64-like"/>
    <property type="match status" value="1"/>
</dbReference>
<comment type="caution">
    <text evidence="10">The sequence shown here is derived from an EMBL/GenBank/DDBJ whole genome shotgun (WGS) entry which is preliminary data.</text>
</comment>
<feature type="compositionally biased region" description="Low complexity" evidence="9">
    <location>
        <begin position="853"/>
        <end position="874"/>
    </location>
</feature>
<dbReference type="PANTHER" id="PTHR46300">
    <property type="entry name" value="P450, PUTATIVE (EUROFUNG)-RELATED-RELATED"/>
    <property type="match status" value="1"/>
</dbReference>
<evidence type="ECO:0000256" key="2">
    <source>
        <dbReference type="ARBA" id="ARBA00005179"/>
    </source>
</evidence>
<name>A0A8H5F7W9_9AGAR</name>
<evidence type="ECO:0000256" key="1">
    <source>
        <dbReference type="ARBA" id="ARBA00001971"/>
    </source>
</evidence>
<dbReference type="InterPro" id="IPR050364">
    <property type="entry name" value="Cytochrome_P450_fung"/>
</dbReference>
<dbReference type="GO" id="GO:0016705">
    <property type="term" value="F:oxidoreductase activity, acting on paired donors, with incorporation or reduction of molecular oxygen"/>
    <property type="evidence" value="ECO:0007669"/>
    <property type="project" value="InterPro"/>
</dbReference>
<reference evidence="10 11" key="1">
    <citation type="journal article" date="2020" name="ISME J.">
        <title>Uncovering the hidden diversity of litter-decomposition mechanisms in mushroom-forming fungi.</title>
        <authorList>
            <person name="Floudas D."/>
            <person name="Bentzer J."/>
            <person name="Ahren D."/>
            <person name="Johansson T."/>
            <person name="Persson P."/>
            <person name="Tunlid A."/>
        </authorList>
    </citation>
    <scope>NUCLEOTIDE SEQUENCE [LARGE SCALE GENOMIC DNA]</scope>
    <source>
        <strain evidence="10 11">CBS 101986</strain>
    </source>
</reference>
<feature type="compositionally biased region" description="Basic and acidic residues" evidence="9">
    <location>
        <begin position="787"/>
        <end position="799"/>
    </location>
</feature>
<keyword evidence="4" id="KW-0349">Heme</keyword>
<evidence type="ECO:0000256" key="6">
    <source>
        <dbReference type="ARBA" id="ARBA00023002"/>
    </source>
</evidence>
<evidence type="ECO:0000256" key="3">
    <source>
        <dbReference type="ARBA" id="ARBA00010617"/>
    </source>
</evidence>
<evidence type="ECO:0000256" key="4">
    <source>
        <dbReference type="ARBA" id="ARBA00022617"/>
    </source>
</evidence>
<dbReference type="GO" id="GO:0005506">
    <property type="term" value="F:iron ion binding"/>
    <property type="evidence" value="ECO:0007669"/>
    <property type="project" value="InterPro"/>
</dbReference>
<dbReference type="PRINTS" id="PR00463">
    <property type="entry name" value="EP450I"/>
</dbReference>
<keyword evidence="5" id="KW-0479">Metal-binding</keyword>
<organism evidence="10 11">
    <name type="scientific">Psilocybe cf. subviscida</name>
    <dbReference type="NCBI Taxonomy" id="2480587"/>
    <lineage>
        <taxon>Eukaryota</taxon>
        <taxon>Fungi</taxon>
        <taxon>Dikarya</taxon>
        <taxon>Basidiomycota</taxon>
        <taxon>Agaricomycotina</taxon>
        <taxon>Agaricomycetes</taxon>
        <taxon>Agaricomycetidae</taxon>
        <taxon>Agaricales</taxon>
        <taxon>Agaricineae</taxon>
        <taxon>Strophariaceae</taxon>
        <taxon>Psilocybe</taxon>
    </lineage>
</organism>
<evidence type="ECO:0000313" key="10">
    <source>
        <dbReference type="EMBL" id="KAF5326999.1"/>
    </source>
</evidence>
<dbReference type="EMBL" id="JAACJJ010000014">
    <property type="protein sequence ID" value="KAF5326999.1"/>
    <property type="molecule type" value="Genomic_DNA"/>
</dbReference>
<dbReference type="AlphaFoldDB" id="A0A8H5F7W9"/>
<dbReference type="Proteomes" id="UP000567179">
    <property type="component" value="Unassembled WGS sequence"/>
</dbReference>